<dbReference type="PROSITE" id="PS00028">
    <property type="entry name" value="ZINC_FINGER_C2H2_1"/>
    <property type="match status" value="3"/>
</dbReference>
<sequence>MPRSFLVKRGSLHLLRHVARSPSPASTQDECSQLDKNWAGAAEPPNEKSSSASPGGEPSASSISGNSLPQTFPHKESCNPLWLSRVPDKAEERSMEAGRFTQTFVRETRSSSCSKTGGPRPECPPCNKIFSCLYDLKTCICKRPGGRFQLSATQLKSSRTDEKRLACWSKERTFGCTVCGKAFKRSSTLSTHLLIHSDTRPYPCQYCGKRFHQKSDMKKHTFIHTGEKPHVCRTCGKAFSQSSNLITHSRKHRDDRPHSCPR</sequence>
<comment type="subcellular location">
    <subcellularLocation>
        <location evidence="1">Nucleus</location>
    </subcellularLocation>
</comment>
<feature type="domain" description="C2H2-type" evidence="11">
    <location>
        <begin position="202"/>
        <end position="229"/>
    </location>
</feature>
<dbReference type="InterPro" id="IPR013087">
    <property type="entry name" value="Znf_C2H2_type"/>
</dbReference>
<evidence type="ECO:0000259" key="11">
    <source>
        <dbReference type="PROSITE" id="PS50157"/>
    </source>
</evidence>
<dbReference type="GO" id="GO:0006357">
    <property type="term" value="P:regulation of transcription by RNA polymerase II"/>
    <property type="evidence" value="ECO:0000318"/>
    <property type="project" value="GO_Central"/>
</dbReference>
<dbReference type="FunFam" id="3.30.160.60:FF:000176">
    <property type="entry name" value="zinc finger protein 70"/>
    <property type="match status" value="1"/>
</dbReference>
<keyword evidence="13" id="KW-1185">Reference proteome</keyword>
<keyword evidence="6" id="KW-0805">Transcription regulation</keyword>
<gene>
    <name evidence="12" type="primary">LOC105354347</name>
</gene>
<feature type="domain" description="C2H2-type" evidence="11">
    <location>
        <begin position="174"/>
        <end position="201"/>
    </location>
</feature>
<evidence type="ECO:0000256" key="2">
    <source>
        <dbReference type="ARBA" id="ARBA00022723"/>
    </source>
</evidence>
<feature type="domain" description="C2H2-type" evidence="11">
    <location>
        <begin position="230"/>
        <end position="257"/>
    </location>
</feature>
<dbReference type="FunFam" id="3.30.160.60:FF:000208">
    <property type="entry name" value="zinc finger protein Gfi-1b"/>
    <property type="match status" value="1"/>
</dbReference>
<dbReference type="Gene3D" id="3.30.160.60">
    <property type="entry name" value="Classic Zinc Finger"/>
    <property type="match status" value="3"/>
</dbReference>
<proteinExistence type="predicted"/>
<evidence type="ECO:0000313" key="12">
    <source>
        <dbReference type="Ensembl" id="ENSORLP00000039309.1"/>
    </source>
</evidence>
<evidence type="ECO:0000256" key="4">
    <source>
        <dbReference type="ARBA" id="ARBA00022771"/>
    </source>
</evidence>
<name>A0A3B3I684_ORYLA</name>
<evidence type="ECO:0000256" key="3">
    <source>
        <dbReference type="ARBA" id="ARBA00022737"/>
    </source>
</evidence>
<evidence type="ECO:0000256" key="7">
    <source>
        <dbReference type="ARBA" id="ARBA00023163"/>
    </source>
</evidence>
<reference evidence="12 13" key="1">
    <citation type="journal article" date="2007" name="Nature">
        <title>The medaka draft genome and insights into vertebrate genome evolution.</title>
        <authorList>
            <person name="Kasahara M."/>
            <person name="Naruse K."/>
            <person name="Sasaki S."/>
            <person name="Nakatani Y."/>
            <person name="Qu W."/>
            <person name="Ahsan B."/>
            <person name="Yamada T."/>
            <person name="Nagayasu Y."/>
            <person name="Doi K."/>
            <person name="Kasai Y."/>
            <person name="Jindo T."/>
            <person name="Kobayashi D."/>
            <person name="Shimada A."/>
            <person name="Toyoda A."/>
            <person name="Kuroki Y."/>
            <person name="Fujiyama A."/>
            <person name="Sasaki T."/>
            <person name="Shimizu A."/>
            <person name="Asakawa S."/>
            <person name="Shimizu N."/>
            <person name="Hashimoto S."/>
            <person name="Yang J."/>
            <person name="Lee Y."/>
            <person name="Matsushima K."/>
            <person name="Sugano S."/>
            <person name="Sakaizumi M."/>
            <person name="Narita T."/>
            <person name="Ohishi K."/>
            <person name="Haga S."/>
            <person name="Ohta F."/>
            <person name="Nomoto H."/>
            <person name="Nogata K."/>
            <person name="Morishita T."/>
            <person name="Endo T."/>
            <person name="Shin-I T."/>
            <person name="Takeda H."/>
            <person name="Morishita S."/>
            <person name="Kohara Y."/>
        </authorList>
    </citation>
    <scope>NUCLEOTIDE SEQUENCE [LARGE SCALE GENOMIC DNA]</scope>
    <source>
        <strain evidence="12 13">Hd-rR</strain>
    </source>
</reference>
<evidence type="ECO:0000256" key="1">
    <source>
        <dbReference type="ARBA" id="ARBA00004123"/>
    </source>
</evidence>
<keyword evidence="2" id="KW-0479">Metal-binding</keyword>
<reference evidence="12" key="3">
    <citation type="submission" date="2025-09" db="UniProtKB">
        <authorList>
            <consortium name="Ensembl"/>
        </authorList>
    </citation>
    <scope>IDENTIFICATION</scope>
    <source>
        <strain evidence="12">Hd-rR</strain>
    </source>
</reference>
<organism evidence="12 13">
    <name type="scientific">Oryzias latipes</name>
    <name type="common">Japanese rice fish</name>
    <name type="synonym">Japanese killifish</name>
    <dbReference type="NCBI Taxonomy" id="8090"/>
    <lineage>
        <taxon>Eukaryota</taxon>
        <taxon>Metazoa</taxon>
        <taxon>Chordata</taxon>
        <taxon>Craniata</taxon>
        <taxon>Vertebrata</taxon>
        <taxon>Euteleostomi</taxon>
        <taxon>Actinopterygii</taxon>
        <taxon>Neopterygii</taxon>
        <taxon>Teleostei</taxon>
        <taxon>Neoteleostei</taxon>
        <taxon>Acanthomorphata</taxon>
        <taxon>Ovalentaria</taxon>
        <taxon>Atherinomorphae</taxon>
        <taxon>Beloniformes</taxon>
        <taxon>Adrianichthyidae</taxon>
        <taxon>Oryziinae</taxon>
        <taxon>Oryzias</taxon>
    </lineage>
</organism>
<evidence type="ECO:0000256" key="10">
    <source>
        <dbReference type="SAM" id="MobiDB-lite"/>
    </source>
</evidence>
<protein>
    <recommendedName>
        <fullName evidence="11">C2H2-type domain-containing protein</fullName>
    </recommendedName>
</protein>
<dbReference type="PANTHER" id="PTHR24394">
    <property type="entry name" value="ZINC FINGER PROTEIN"/>
    <property type="match status" value="1"/>
</dbReference>
<dbReference type="SUPFAM" id="SSF57667">
    <property type="entry name" value="beta-beta-alpha zinc fingers"/>
    <property type="match status" value="2"/>
</dbReference>
<dbReference type="InterPro" id="IPR036236">
    <property type="entry name" value="Znf_C2H2_sf"/>
</dbReference>
<dbReference type="STRING" id="8090.ENSORLP00000039309"/>
<keyword evidence="4 9" id="KW-0863">Zinc-finger</keyword>
<evidence type="ECO:0000256" key="9">
    <source>
        <dbReference type="PROSITE-ProRule" id="PRU00042"/>
    </source>
</evidence>
<dbReference type="Pfam" id="PF00096">
    <property type="entry name" value="zf-C2H2"/>
    <property type="match status" value="3"/>
</dbReference>
<keyword evidence="5" id="KW-0862">Zinc</keyword>
<dbReference type="OrthoDB" id="6155966at2759"/>
<keyword evidence="8" id="KW-0539">Nucleus</keyword>
<reference evidence="12" key="2">
    <citation type="submission" date="2025-08" db="UniProtKB">
        <authorList>
            <consortium name="Ensembl"/>
        </authorList>
    </citation>
    <scope>IDENTIFICATION</scope>
    <source>
        <strain evidence="12">Hd-rR</strain>
    </source>
</reference>
<dbReference type="RefSeq" id="XP_011475280.1">
    <property type="nucleotide sequence ID" value="XM_011476978.3"/>
</dbReference>
<dbReference type="GO" id="GO:0005634">
    <property type="term" value="C:nucleus"/>
    <property type="evidence" value="ECO:0007669"/>
    <property type="project" value="UniProtKB-SubCell"/>
</dbReference>
<dbReference type="FunFam" id="3.30.160.60:FF:000245">
    <property type="entry name" value="zinc finger protein Gfi-1"/>
    <property type="match status" value="1"/>
</dbReference>
<dbReference type="GO" id="GO:0003700">
    <property type="term" value="F:DNA-binding transcription factor activity"/>
    <property type="evidence" value="ECO:0000318"/>
    <property type="project" value="GO_Central"/>
</dbReference>
<dbReference type="Proteomes" id="UP000001038">
    <property type="component" value="Chromosome 1"/>
</dbReference>
<accession>A0A3B3I684</accession>
<dbReference type="Bgee" id="ENSORLG00000024214">
    <property type="expression patterns" value="Expressed in mesonephros and 8 other cell types or tissues"/>
</dbReference>
<keyword evidence="3" id="KW-0677">Repeat</keyword>
<dbReference type="KEGG" id="ola:105354347"/>
<feature type="compositionally biased region" description="Low complexity" evidence="10">
    <location>
        <begin position="49"/>
        <end position="65"/>
    </location>
</feature>
<keyword evidence="7" id="KW-0804">Transcription</keyword>
<dbReference type="GeneTree" id="ENSGT00940000156166"/>
<dbReference type="InParanoid" id="A0A3B3I684"/>
<dbReference type="PROSITE" id="PS50157">
    <property type="entry name" value="ZINC_FINGER_C2H2_2"/>
    <property type="match status" value="3"/>
</dbReference>
<dbReference type="GeneID" id="105354347"/>
<evidence type="ECO:0000256" key="6">
    <source>
        <dbReference type="ARBA" id="ARBA00023015"/>
    </source>
</evidence>
<feature type="region of interest" description="Disordered" evidence="10">
    <location>
        <begin position="18"/>
        <end position="75"/>
    </location>
</feature>
<dbReference type="SMART" id="SM00355">
    <property type="entry name" value="ZnF_C2H2"/>
    <property type="match status" value="3"/>
</dbReference>
<evidence type="ECO:0000313" key="13">
    <source>
        <dbReference type="Proteomes" id="UP000001038"/>
    </source>
</evidence>
<dbReference type="PANTHER" id="PTHR24394:SF48">
    <property type="entry name" value="ZINC FINGER PROTEIN 771"/>
    <property type="match status" value="1"/>
</dbReference>
<feature type="compositionally biased region" description="Polar residues" evidence="10">
    <location>
        <begin position="23"/>
        <end position="35"/>
    </location>
</feature>
<evidence type="ECO:0000256" key="8">
    <source>
        <dbReference type="ARBA" id="ARBA00023242"/>
    </source>
</evidence>
<dbReference type="Ensembl" id="ENSORLT00000045081.1">
    <property type="protein sequence ID" value="ENSORLP00000039309.1"/>
    <property type="gene ID" value="ENSORLG00000024214.1"/>
</dbReference>
<dbReference type="GO" id="GO:0008270">
    <property type="term" value="F:zinc ion binding"/>
    <property type="evidence" value="ECO:0007669"/>
    <property type="project" value="UniProtKB-KW"/>
</dbReference>
<evidence type="ECO:0000256" key="5">
    <source>
        <dbReference type="ARBA" id="ARBA00022833"/>
    </source>
</evidence>
<dbReference type="GO" id="GO:0000978">
    <property type="term" value="F:RNA polymerase II cis-regulatory region sequence-specific DNA binding"/>
    <property type="evidence" value="ECO:0000318"/>
    <property type="project" value="GO_Central"/>
</dbReference>
<dbReference type="AlphaFoldDB" id="A0A3B3I684"/>